<comment type="caution">
    <text evidence="2">The sequence shown here is derived from an EMBL/GenBank/DDBJ whole genome shotgun (WGS) entry which is preliminary data.</text>
</comment>
<feature type="signal peptide" evidence="1">
    <location>
        <begin position="1"/>
        <end position="16"/>
    </location>
</feature>
<dbReference type="AlphaFoldDB" id="A0AA39IHJ1"/>
<gene>
    <name evidence="2" type="ORF">QR680_008308</name>
</gene>
<reference evidence="2" key="1">
    <citation type="submission" date="2023-06" db="EMBL/GenBank/DDBJ databases">
        <title>Genomic analysis of the entomopathogenic nematode Steinernema hermaphroditum.</title>
        <authorList>
            <person name="Schwarz E.M."/>
            <person name="Heppert J.K."/>
            <person name="Baniya A."/>
            <person name="Schwartz H.T."/>
            <person name="Tan C.-H."/>
            <person name="Antoshechkin I."/>
            <person name="Sternberg P.W."/>
            <person name="Goodrich-Blair H."/>
            <person name="Dillman A.R."/>
        </authorList>
    </citation>
    <scope>NUCLEOTIDE SEQUENCE</scope>
    <source>
        <strain evidence="2">PS9179</strain>
        <tissue evidence="2">Whole animal</tissue>
    </source>
</reference>
<proteinExistence type="predicted"/>
<evidence type="ECO:0000313" key="2">
    <source>
        <dbReference type="EMBL" id="KAK0423750.1"/>
    </source>
</evidence>
<dbReference type="Proteomes" id="UP001175271">
    <property type="component" value="Unassembled WGS sequence"/>
</dbReference>
<evidence type="ECO:0000256" key="1">
    <source>
        <dbReference type="SAM" id="SignalP"/>
    </source>
</evidence>
<keyword evidence="1" id="KW-0732">Signal</keyword>
<evidence type="ECO:0000313" key="3">
    <source>
        <dbReference type="Proteomes" id="UP001175271"/>
    </source>
</evidence>
<sequence>MHLLVVLLSFAVSSLALPSGGLGRLPSKSSPLDTPFHFETGGCFLDSSSDEVCIQSEVDNRFFNFTTSVQRYRVGETFSLDLSSANLDVNKEITYGQHKLQFAAGWSDSEKRDEIGYNALDDFKNVSHTRFHLHEGIPSSYNHQFTTSFCSDHLGHPLCIYSSVNTYEAELTVFESGEKLFHLQQLRYGIIHRCWFLDPNREKKFCFSQALDVINAVVLYQERAVVRSFSRYANV</sequence>
<feature type="chain" id="PRO_5041206568" evidence="1">
    <location>
        <begin position="17"/>
        <end position="235"/>
    </location>
</feature>
<accession>A0AA39IHJ1</accession>
<organism evidence="2 3">
    <name type="scientific">Steinernema hermaphroditum</name>
    <dbReference type="NCBI Taxonomy" id="289476"/>
    <lineage>
        <taxon>Eukaryota</taxon>
        <taxon>Metazoa</taxon>
        <taxon>Ecdysozoa</taxon>
        <taxon>Nematoda</taxon>
        <taxon>Chromadorea</taxon>
        <taxon>Rhabditida</taxon>
        <taxon>Tylenchina</taxon>
        <taxon>Panagrolaimomorpha</taxon>
        <taxon>Strongyloidoidea</taxon>
        <taxon>Steinernematidae</taxon>
        <taxon>Steinernema</taxon>
    </lineage>
</organism>
<name>A0AA39IHJ1_9BILA</name>
<protein>
    <submittedName>
        <fullName evidence="2">Uncharacterized protein</fullName>
    </submittedName>
</protein>
<dbReference type="EMBL" id="JAUCMV010000001">
    <property type="protein sequence ID" value="KAK0423750.1"/>
    <property type="molecule type" value="Genomic_DNA"/>
</dbReference>
<keyword evidence="3" id="KW-1185">Reference proteome</keyword>